<dbReference type="PROSITE" id="PS50112">
    <property type="entry name" value="PAS"/>
    <property type="match status" value="1"/>
</dbReference>
<dbReference type="InterPro" id="IPR052155">
    <property type="entry name" value="Biofilm_reg_signaling"/>
</dbReference>
<name>A0A1K1RSS0_9PSEU</name>
<evidence type="ECO:0000313" key="4">
    <source>
        <dbReference type="Proteomes" id="UP000182740"/>
    </source>
</evidence>
<dbReference type="InterPro" id="IPR043128">
    <property type="entry name" value="Rev_trsase/Diguanyl_cyclase"/>
</dbReference>
<dbReference type="Proteomes" id="UP000182740">
    <property type="component" value="Unassembled WGS sequence"/>
</dbReference>
<feature type="region of interest" description="Disordered" evidence="1">
    <location>
        <begin position="513"/>
        <end position="552"/>
    </location>
</feature>
<dbReference type="SMART" id="SM00091">
    <property type="entry name" value="PAS"/>
    <property type="match status" value="1"/>
</dbReference>
<dbReference type="InterPro" id="IPR035965">
    <property type="entry name" value="PAS-like_dom_sf"/>
</dbReference>
<dbReference type="InterPro" id="IPR013767">
    <property type="entry name" value="PAS_fold"/>
</dbReference>
<dbReference type="SUPFAM" id="SSF55073">
    <property type="entry name" value="Nucleotide cyclase"/>
    <property type="match status" value="1"/>
</dbReference>
<dbReference type="Gene3D" id="3.30.70.270">
    <property type="match status" value="1"/>
</dbReference>
<organism evidence="3 4">
    <name type="scientific">Amycolatopsis australiensis</name>
    <dbReference type="NCBI Taxonomy" id="546364"/>
    <lineage>
        <taxon>Bacteria</taxon>
        <taxon>Bacillati</taxon>
        <taxon>Actinomycetota</taxon>
        <taxon>Actinomycetes</taxon>
        <taxon>Pseudonocardiales</taxon>
        <taxon>Pseudonocardiaceae</taxon>
        <taxon>Amycolatopsis</taxon>
    </lineage>
</organism>
<evidence type="ECO:0000256" key="1">
    <source>
        <dbReference type="SAM" id="MobiDB-lite"/>
    </source>
</evidence>
<dbReference type="CDD" id="cd00130">
    <property type="entry name" value="PAS"/>
    <property type="match status" value="1"/>
</dbReference>
<reference evidence="4" key="1">
    <citation type="submission" date="2016-11" db="EMBL/GenBank/DDBJ databases">
        <authorList>
            <person name="Varghese N."/>
            <person name="Submissions S."/>
        </authorList>
    </citation>
    <scope>NUCLEOTIDE SEQUENCE [LARGE SCALE GENOMIC DNA]</scope>
    <source>
        <strain evidence="4">DSM 44671</strain>
    </source>
</reference>
<feature type="region of interest" description="Disordered" evidence="1">
    <location>
        <begin position="1"/>
        <end position="20"/>
    </location>
</feature>
<feature type="compositionally biased region" description="Polar residues" evidence="1">
    <location>
        <begin position="523"/>
        <end position="533"/>
    </location>
</feature>
<dbReference type="GO" id="GO:0006355">
    <property type="term" value="P:regulation of DNA-templated transcription"/>
    <property type="evidence" value="ECO:0007669"/>
    <property type="project" value="InterPro"/>
</dbReference>
<dbReference type="InterPro" id="IPR000014">
    <property type="entry name" value="PAS"/>
</dbReference>
<proteinExistence type="predicted"/>
<dbReference type="InterPro" id="IPR029787">
    <property type="entry name" value="Nucleotide_cyclase"/>
</dbReference>
<sequence length="552" mass="59650">MTPSAPMPTSPQPGRRDAAAAVPAALQDRAVALLARISAFTIAVDDRISDPVATADVEAAVRDARNPVLPGLVLTVDDAIDFGHRWYAALTSDTYLQIHRRFAEQQFGRWTAAMLATFGARILDPHRRLGPPGEVPDPPRIGYELAYVHKLPAAALGTCVALLSDLAAEYTPGASRAVRTAAVGAFASGFGEGLQERVRDEQTALTSAFLHLNSATGRDDGPAARRFRAAVADTVTAVLALDEHGGILEANTTAQNLLGRTLAELRGHTLAELAVCADDAEQINRAAEALRAADHDLPATAQAHVEFRITSDTHPGTRWLTATLGRAGGTQRGYSVVLEDVTFLRGLEHGIDIEPATGLLTEQAFTAQTARILAESRDRIALLTIRLSGWAHLDHVLPQDLRAGLLSQLHTRIRAAHDPARHRQLVGRRGDEVLVLLYDLTDWSTVIHLVKQLSDWLRDPVHLEAHQIRLHPRIGITQARPADTLDDLLRRTRRALHDPAHARVPWIHADPATAPTAATTPTGWNCSPNSPASWTPAPCTWTTNPSAPRRAG</sequence>
<feature type="compositionally biased region" description="Pro residues" evidence="1">
    <location>
        <begin position="1"/>
        <end position="11"/>
    </location>
</feature>
<protein>
    <submittedName>
        <fullName evidence="3">PAS domain S-box-containing protein</fullName>
    </submittedName>
</protein>
<dbReference type="PANTHER" id="PTHR44757:SF2">
    <property type="entry name" value="BIOFILM ARCHITECTURE MAINTENANCE PROTEIN MBAA"/>
    <property type="match status" value="1"/>
</dbReference>
<accession>A0A1K1RSS0</accession>
<keyword evidence="4" id="KW-1185">Reference proteome</keyword>
<dbReference type="Pfam" id="PF00989">
    <property type="entry name" value="PAS"/>
    <property type="match status" value="1"/>
</dbReference>
<evidence type="ECO:0000313" key="3">
    <source>
        <dbReference type="EMBL" id="SFW74869.1"/>
    </source>
</evidence>
<evidence type="ECO:0000259" key="2">
    <source>
        <dbReference type="PROSITE" id="PS50112"/>
    </source>
</evidence>
<feature type="domain" description="PAS" evidence="2">
    <location>
        <begin position="223"/>
        <end position="294"/>
    </location>
</feature>
<dbReference type="RefSeq" id="WP_084742916.1">
    <property type="nucleotide sequence ID" value="NZ_FPJG01000006.1"/>
</dbReference>
<dbReference type="AlphaFoldDB" id="A0A1K1RSS0"/>
<dbReference type="EMBL" id="FPJG01000006">
    <property type="protein sequence ID" value="SFW74869.1"/>
    <property type="molecule type" value="Genomic_DNA"/>
</dbReference>
<dbReference type="OrthoDB" id="3617415at2"/>
<dbReference type="InterPro" id="IPR000160">
    <property type="entry name" value="GGDEF_dom"/>
</dbReference>
<gene>
    <name evidence="3" type="ORF">SAMN04489730_3841</name>
</gene>
<dbReference type="SUPFAM" id="SSF55785">
    <property type="entry name" value="PYP-like sensor domain (PAS domain)"/>
    <property type="match status" value="1"/>
</dbReference>
<dbReference type="Gene3D" id="3.30.450.20">
    <property type="entry name" value="PAS domain"/>
    <property type="match status" value="1"/>
</dbReference>
<dbReference type="STRING" id="546364.SAMN04489730_3841"/>
<dbReference type="Pfam" id="PF00990">
    <property type="entry name" value="GGDEF"/>
    <property type="match status" value="1"/>
</dbReference>
<dbReference type="NCBIfam" id="TIGR00229">
    <property type="entry name" value="sensory_box"/>
    <property type="match status" value="1"/>
</dbReference>
<feature type="compositionally biased region" description="Low complexity" evidence="1">
    <location>
        <begin position="513"/>
        <end position="522"/>
    </location>
</feature>
<dbReference type="PANTHER" id="PTHR44757">
    <property type="entry name" value="DIGUANYLATE CYCLASE DGCP"/>
    <property type="match status" value="1"/>
</dbReference>